<reference evidence="5" key="2">
    <citation type="submission" date="2015-01" db="EMBL/GenBank/DDBJ databases">
        <title>Evolutionary Origins and Diversification of the Mycorrhizal Mutualists.</title>
        <authorList>
            <consortium name="DOE Joint Genome Institute"/>
            <consortium name="Mycorrhizal Genomics Consortium"/>
            <person name="Kohler A."/>
            <person name="Kuo A."/>
            <person name="Nagy L.G."/>
            <person name="Floudas D."/>
            <person name="Copeland A."/>
            <person name="Barry K.W."/>
            <person name="Cichocki N."/>
            <person name="Veneault-Fourrey C."/>
            <person name="LaButti K."/>
            <person name="Lindquist E.A."/>
            <person name="Lipzen A."/>
            <person name="Lundell T."/>
            <person name="Morin E."/>
            <person name="Murat C."/>
            <person name="Riley R."/>
            <person name="Ohm R."/>
            <person name="Sun H."/>
            <person name="Tunlid A."/>
            <person name="Henrissat B."/>
            <person name="Grigoriev I.V."/>
            <person name="Hibbett D.S."/>
            <person name="Martin F."/>
        </authorList>
    </citation>
    <scope>NUCLEOTIDE SEQUENCE [LARGE SCALE GENOMIC DNA]</scope>
    <source>
        <strain evidence="5">MUT 4182</strain>
    </source>
</reference>
<dbReference type="PANTHER" id="PTHR13452">
    <property type="entry name" value="THUMP DOMAIN CONTAINING PROTEIN 1-RELATED"/>
    <property type="match status" value="1"/>
</dbReference>
<evidence type="ECO:0000313" key="4">
    <source>
        <dbReference type="EMBL" id="KIO34484.1"/>
    </source>
</evidence>
<dbReference type="GO" id="GO:0006400">
    <property type="term" value="P:tRNA modification"/>
    <property type="evidence" value="ECO:0007669"/>
    <property type="project" value="InterPro"/>
</dbReference>
<dbReference type="InterPro" id="IPR004114">
    <property type="entry name" value="THUMP_dom"/>
</dbReference>
<evidence type="ECO:0000256" key="2">
    <source>
        <dbReference type="SAM" id="MobiDB-lite"/>
    </source>
</evidence>
<dbReference type="FunFam" id="3.30.2300.10:FF:000001">
    <property type="entry name" value="THUMP domain-containing protein 1"/>
    <property type="match status" value="1"/>
</dbReference>
<feature type="domain" description="THUMP" evidence="3">
    <location>
        <begin position="132"/>
        <end position="241"/>
    </location>
</feature>
<dbReference type="AlphaFoldDB" id="A0A0C3QYT3"/>
<proteinExistence type="predicted"/>
<dbReference type="Gene3D" id="3.30.2300.10">
    <property type="entry name" value="THUMP superfamily"/>
    <property type="match status" value="1"/>
</dbReference>
<dbReference type="SMART" id="SM00981">
    <property type="entry name" value="THUMP"/>
    <property type="match status" value="1"/>
</dbReference>
<evidence type="ECO:0000313" key="5">
    <source>
        <dbReference type="Proteomes" id="UP000054248"/>
    </source>
</evidence>
<dbReference type="Proteomes" id="UP000054248">
    <property type="component" value="Unassembled WGS sequence"/>
</dbReference>
<gene>
    <name evidence="4" type="ORF">M407DRAFT_240408</name>
</gene>
<evidence type="ECO:0000259" key="3">
    <source>
        <dbReference type="PROSITE" id="PS51165"/>
    </source>
</evidence>
<dbReference type="HOGENOM" id="CLU_039352_2_3_1"/>
<keyword evidence="1" id="KW-0694">RNA-binding</keyword>
<sequence>MSQNTAKREKTKNRYRALARKGDRLEGPGIWVTCPMGKEKQVIGELYDVLDSLAEELWPRDPGVPIKDDAQSGDDTDEEDFEKALANELSAIKKPKANERRLKNVFIDTKCLAFLSCKPPLDSVRLTLAYFEEIEKTGRARTRNVLRLSPVIATCVANPTEIVSLARRVLKPVFEASPPRPHRYKIQTRIRNNTKLSSADLVPEIAKCVPTELGHVVDLQNPEMVVLVEIYQAVCGISVVPDWLKYKRFSVVEYAQSLNRAEQTKDTGQVPGP</sequence>
<name>A0A0C3QYT3_9AGAM</name>
<evidence type="ECO:0000256" key="1">
    <source>
        <dbReference type="PROSITE-ProRule" id="PRU00529"/>
    </source>
</evidence>
<dbReference type="InterPro" id="IPR040183">
    <property type="entry name" value="THUMPD1-like"/>
</dbReference>
<dbReference type="SUPFAM" id="SSF143437">
    <property type="entry name" value="THUMP domain-like"/>
    <property type="match status" value="1"/>
</dbReference>
<dbReference type="STRING" id="1051891.A0A0C3QYT3"/>
<dbReference type="OrthoDB" id="367221at2759"/>
<feature type="region of interest" description="Disordered" evidence="2">
    <location>
        <begin position="60"/>
        <end position="79"/>
    </location>
</feature>
<organism evidence="4 5">
    <name type="scientific">Tulasnella calospora MUT 4182</name>
    <dbReference type="NCBI Taxonomy" id="1051891"/>
    <lineage>
        <taxon>Eukaryota</taxon>
        <taxon>Fungi</taxon>
        <taxon>Dikarya</taxon>
        <taxon>Basidiomycota</taxon>
        <taxon>Agaricomycotina</taxon>
        <taxon>Agaricomycetes</taxon>
        <taxon>Cantharellales</taxon>
        <taxon>Tulasnellaceae</taxon>
        <taxon>Tulasnella</taxon>
    </lineage>
</organism>
<protein>
    <recommendedName>
        <fullName evidence="3">THUMP domain-containing protein</fullName>
    </recommendedName>
</protein>
<dbReference type="CDD" id="cd11717">
    <property type="entry name" value="THUMP_THUMPD1_like"/>
    <property type="match status" value="1"/>
</dbReference>
<reference evidence="4 5" key="1">
    <citation type="submission" date="2014-04" db="EMBL/GenBank/DDBJ databases">
        <authorList>
            <consortium name="DOE Joint Genome Institute"/>
            <person name="Kuo A."/>
            <person name="Girlanda M."/>
            <person name="Perotto S."/>
            <person name="Kohler A."/>
            <person name="Nagy L.G."/>
            <person name="Floudas D."/>
            <person name="Copeland A."/>
            <person name="Barry K.W."/>
            <person name="Cichocki N."/>
            <person name="Veneault-Fourrey C."/>
            <person name="LaButti K."/>
            <person name="Lindquist E.A."/>
            <person name="Lipzen A."/>
            <person name="Lundell T."/>
            <person name="Morin E."/>
            <person name="Murat C."/>
            <person name="Sun H."/>
            <person name="Tunlid A."/>
            <person name="Henrissat B."/>
            <person name="Grigoriev I.V."/>
            <person name="Hibbett D.S."/>
            <person name="Martin F."/>
            <person name="Nordberg H.P."/>
            <person name="Cantor M.N."/>
            <person name="Hua S.X."/>
        </authorList>
    </citation>
    <scope>NUCLEOTIDE SEQUENCE [LARGE SCALE GENOMIC DNA]</scope>
    <source>
        <strain evidence="4 5">MUT 4182</strain>
    </source>
</reference>
<dbReference type="GO" id="GO:0003723">
    <property type="term" value="F:RNA binding"/>
    <property type="evidence" value="ECO:0007669"/>
    <property type="project" value="UniProtKB-UniRule"/>
</dbReference>
<dbReference type="EMBL" id="KN822942">
    <property type="protein sequence ID" value="KIO34484.1"/>
    <property type="molecule type" value="Genomic_DNA"/>
</dbReference>
<accession>A0A0C3QYT3</accession>
<dbReference type="PROSITE" id="PS51165">
    <property type="entry name" value="THUMP"/>
    <property type="match status" value="1"/>
</dbReference>
<keyword evidence="5" id="KW-1185">Reference proteome</keyword>
<dbReference type="PANTHER" id="PTHR13452:SF10">
    <property type="entry name" value="THUMP DOMAIN-CONTAINING PROTEIN 1"/>
    <property type="match status" value="1"/>
</dbReference>
<dbReference type="Pfam" id="PF02926">
    <property type="entry name" value="THUMP"/>
    <property type="match status" value="1"/>
</dbReference>